<proteinExistence type="predicted"/>
<accession>A0A2P5XFQ1</accession>
<name>A0A2P5XFQ1_GOSBA</name>
<reference evidence="2 3" key="1">
    <citation type="submission" date="2015-01" db="EMBL/GenBank/DDBJ databases">
        <title>Genome of allotetraploid Gossypium barbadense reveals genomic plasticity and fiber elongation in cotton evolution.</title>
        <authorList>
            <person name="Chen X."/>
            <person name="Liu X."/>
            <person name="Zhao B."/>
            <person name="Zheng H."/>
            <person name="Hu Y."/>
            <person name="Lu G."/>
            <person name="Yang C."/>
            <person name="Chen J."/>
            <person name="Shan C."/>
            <person name="Zhang L."/>
            <person name="Zhou Y."/>
            <person name="Wang L."/>
            <person name="Guo W."/>
            <person name="Bai Y."/>
            <person name="Ruan J."/>
            <person name="Shangguan X."/>
            <person name="Mao Y."/>
            <person name="Jiang J."/>
            <person name="Zhu Y."/>
            <person name="Lei J."/>
            <person name="Kang H."/>
            <person name="Chen S."/>
            <person name="He X."/>
            <person name="Wang R."/>
            <person name="Wang Y."/>
            <person name="Chen J."/>
            <person name="Wang L."/>
            <person name="Yu S."/>
            <person name="Wang B."/>
            <person name="Wei J."/>
            <person name="Song S."/>
            <person name="Lu X."/>
            <person name="Gao Z."/>
            <person name="Gu W."/>
            <person name="Deng X."/>
            <person name="Ma D."/>
            <person name="Wang S."/>
            <person name="Liang W."/>
            <person name="Fang L."/>
            <person name="Cai C."/>
            <person name="Zhu X."/>
            <person name="Zhou B."/>
            <person name="Zhang Y."/>
            <person name="Chen Z."/>
            <person name="Xu S."/>
            <person name="Zhu R."/>
            <person name="Wang S."/>
            <person name="Zhang T."/>
            <person name="Zhao G."/>
        </authorList>
    </citation>
    <scope>NUCLEOTIDE SEQUENCE [LARGE SCALE GENOMIC DNA]</scope>
    <source>
        <strain evidence="3">cv. Xinhai21</strain>
        <tissue evidence="2">Leaf</tissue>
    </source>
</reference>
<sequence length="120" mass="13389">MSTSRGKKITIPTSKKRKGATSSSGPTAEIRHPFLQFPIGPQEEPFQILRARPLGVGHCIDWAVLEQVQLADAVRALLSTDPWELFFGIIEPTYLELTLELCSTFHFQIVMTEFNDSGTV</sequence>
<evidence type="ECO:0000313" key="2">
    <source>
        <dbReference type="EMBL" id="PPS02176.1"/>
    </source>
</evidence>
<organism evidence="2 3">
    <name type="scientific">Gossypium barbadense</name>
    <name type="common">Sea Island cotton</name>
    <name type="synonym">Hibiscus barbadensis</name>
    <dbReference type="NCBI Taxonomy" id="3634"/>
    <lineage>
        <taxon>Eukaryota</taxon>
        <taxon>Viridiplantae</taxon>
        <taxon>Streptophyta</taxon>
        <taxon>Embryophyta</taxon>
        <taxon>Tracheophyta</taxon>
        <taxon>Spermatophyta</taxon>
        <taxon>Magnoliopsida</taxon>
        <taxon>eudicotyledons</taxon>
        <taxon>Gunneridae</taxon>
        <taxon>Pentapetalae</taxon>
        <taxon>rosids</taxon>
        <taxon>malvids</taxon>
        <taxon>Malvales</taxon>
        <taxon>Malvaceae</taxon>
        <taxon>Malvoideae</taxon>
        <taxon>Gossypium</taxon>
    </lineage>
</organism>
<feature type="compositionally biased region" description="Basic residues" evidence="1">
    <location>
        <begin position="1"/>
        <end position="19"/>
    </location>
</feature>
<evidence type="ECO:0000313" key="3">
    <source>
        <dbReference type="Proteomes" id="UP000239757"/>
    </source>
</evidence>
<dbReference type="AlphaFoldDB" id="A0A2P5XFQ1"/>
<evidence type="ECO:0000256" key="1">
    <source>
        <dbReference type="SAM" id="MobiDB-lite"/>
    </source>
</evidence>
<protein>
    <submittedName>
        <fullName evidence="2">Uncharacterized protein</fullName>
    </submittedName>
</protein>
<gene>
    <name evidence="2" type="ORF">GOBAR_AA18486</name>
</gene>
<dbReference type="Proteomes" id="UP000239757">
    <property type="component" value="Unassembled WGS sequence"/>
</dbReference>
<dbReference type="OrthoDB" id="1828268at2759"/>
<dbReference type="EMBL" id="KZ664968">
    <property type="protein sequence ID" value="PPS02176.1"/>
    <property type="molecule type" value="Genomic_DNA"/>
</dbReference>
<feature type="region of interest" description="Disordered" evidence="1">
    <location>
        <begin position="1"/>
        <end position="29"/>
    </location>
</feature>